<dbReference type="EC" id="6.2.1.26" evidence="3"/>
<evidence type="ECO:0000313" key="3">
    <source>
        <dbReference type="EMBL" id="EKT55597.1"/>
    </source>
</evidence>
<dbReference type="Gene3D" id="3.30.300.30">
    <property type="match status" value="1"/>
</dbReference>
<accession>K8WDQ7</accession>
<dbReference type="PANTHER" id="PTHR43201:SF8">
    <property type="entry name" value="ACYL-COA SYNTHETASE FAMILY MEMBER 3"/>
    <property type="match status" value="1"/>
</dbReference>
<dbReference type="GO" id="GO:0008756">
    <property type="term" value="F:o-succinylbenzoate-CoA ligase activity"/>
    <property type="evidence" value="ECO:0007669"/>
    <property type="project" value="UniProtKB-EC"/>
</dbReference>
<dbReference type="HOGENOM" id="CLU_000022_17_5_6"/>
<keyword evidence="4" id="KW-1185">Reference proteome</keyword>
<reference evidence="3 4" key="1">
    <citation type="journal article" date="2012" name="BMC Genomics">
        <title>Comparative genomics of bacteria in the genus Providencia isolated from wild Drosophila melanogaster.</title>
        <authorList>
            <person name="Galac M.R."/>
            <person name="Lazzaro B.P."/>
        </authorList>
    </citation>
    <scope>NUCLEOTIDE SEQUENCE [LARGE SCALE GENOMIC DNA]</scope>
    <source>
        <strain evidence="3 4">DSM 19967</strain>
    </source>
</reference>
<evidence type="ECO:0000259" key="2">
    <source>
        <dbReference type="Pfam" id="PF13193"/>
    </source>
</evidence>
<dbReference type="InterPro" id="IPR025110">
    <property type="entry name" value="AMP-bd_C"/>
</dbReference>
<dbReference type="Proteomes" id="UP000010290">
    <property type="component" value="Chromosome"/>
</dbReference>
<proteinExistence type="inferred from homology"/>
<evidence type="ECO:0000256" key="1">
    <source>
        <dbReference type="ARBA" id="ARBA00006432"/>
    </source>
</evidence>
<dbReference type="GO" id="GO:0006631">
    <property type="term" value="P:fatty acid metabolic process"/>
    <property type="evidence" value="ECO:0007669"/>
    <property type="project" value="TreeGrafter"/>
</dbReference>
<organism evidence="3 4">
    <name type="scientific">Providencia sneebia DSM 19967</name>
    <dbReference type="NCBI Taxonomy" id="1141660"/>
    <lineage>
        <taxon>Bacteria</taxon>
        <taxon>Pseudomonadati</taxon>
        <taxon>Pseudomonadota</taxon>
        <taxon>Gammaproteobacteria</taxon>
        <taxon>Enterobacterales</taxon>
        <taxon>Morganellaceae</taxon>
        <taxon>Providencia</taxon>
    </lineage>
</organism>
<protein>
    <submittedName>
        <fullName evidence="3">O-succinylbenzoic acid--CoA ligase</fullName>
        <ecNumber evidence="3">6.2.1.26</ecNumber>
    </submittedName>
</protein>
<dbReference type="GO" id="GO:0031956">
    <property type="term" value="F:medium-chain fatty acid-CoA ligase activity"/>
    <property type="evidence" value="ECO:0007669"/>
    <property type="project" value="TreeGrafter"/>
</dbReference>
<dbReference type="PANTHER" id="PTHR43201">
    <property type="entry name" value="ACYL-COA SYNTHETASE"/>
    <property type="match status" value="1"/>
</dbReference>
<comment type="caution">
    <text evidence="3">The sequence shown here is derived from an EMBL/GenBank/DDBJ whole genome shotgun (WGS) entry which is preliminary data.</text>
</comment>
<name>K8WDQ7_9GAMM</name>
<dbReference type="AlphaFoldDB" id="K8WDQ7"/>
<keyword evidence="3" id="KW-0436">Ligase</keyword>
<gene>
    <name evidence="3" type="ORF">OO7_11454</name>
</gene>
<feature type="domain" description="AMP-binding enzyme C-terminal" evidence="2">
    <location>
        <begin position="68"/>
        <end position="134"/>
    </location>
</feature>
<dbReference type="EMBL" id="AKKN01000010">
    <property type="protein sequence ID" value="EKT55597.1"/>
    <property type="molecule type" value="Genomic_DNA"/>
</dbReference>
<dbReference type="Pfam" id="PF13193">
    <property type="entry name" value="AMP-binding_C"/>
    <property type="match status" value="1"/>
</dbReference>
<dbReference type="Gene3D" id="2.30.38.10">
    <property type="entry name" value="Luciferase, Domain 3"/>
    <property type="match status" value="1"/>
</dbReference>
<sequence>MVDGEIQIQAKSQALGYWFDGNISQLKTQDGWFKTNDKGIYIDNEYQVIGRLDNLFISGGECVQPEDIEAVINSHPSVGQSFVIPIDDSEFGQRPVAVIELTEEISLASIAAWLKDKLTPYQYPAHFYQLANELKSHGIKISRRQVRHWVLNQMGAEK</sequence>
<dbReference type="SUPFAM" id="SSF56801">
    <property type="entry name" value="Acetyl-CoA synthetase-like"/>
    <property type="match status" value="1"/>
</dbReference>
<evidence type="ECO:0000313" key="4">
    <source>
        <dbReference type="Proteomes" id="UP000010290"/>
    </source>
</evidence>
<dbReference type="InterPro" id="IPR045851">
    <property type="entry name" value="AMP-bd_C_sf"/>
</dbReference>
<comment type="similarity">
    <text evidence="1">Belongs to the ATP-dependent AMP-binding enzyme family.</text>
</comment>
<dbReference type="PATRIC" id="fig|1141660.3.peg.2282"/>